<evidence type="ECO:0000313" key="5">
    <source>
        <dbReference type="Proteomes" id="UP000183832"/>
    </source>
</evidence>
<gene>
    <name evidence="4" type="ORF">CLUMA_CG002351</name>
</gene>
<dbReference type="Pfam" id="PF01826">
    <property type="entry name" value="TIL"/>
    <property type="match status" value="2"/>
</dbReference>
<dbReference type="AlphaFoldDB" id="A0A1J1HMC1"/>
<dbReference type="SUPFAM" id="SSF57567">
    <property type="entry name" value="Serine protease inhibitors"/>
    <property type="match status" value="3"/>
</dbReference>
<dbReference type="GO" id="GO:0030414">
    <property type="term" value="F:peptidase inhibitor activity"/>
    <property type="evidence" value="ECO:0007669"/>
    <property type="project" value="UniProtKB-KW"/>
</dbReference>
<dbReference type="PANTHER" id="PTHR23259:SF70">
    <property type="entry name" value="ACCESSORY GLAND PROTEIN ACP62F-RELATED"/>
    <property type="match status" value="1"/>
</dbReference>
<dbReference type="CDD" id="cd19941">
    <property type="entry name" value="TIL"/>
    <property type="match status" value="2"/>
</dbReference>
<protein>
    <submittedName>
        <fullName evidence="4">CLUMA_CG002351, isoform A</fullName>
    </submittedName>
</protein>
<dbReference type="InterPro" id="IPR036084">
    <property type="entry name" value="Ser_inhib-like_sf"/>
</dbReference>
<evidence type="ECO:0000313" key="4">
    <source>
        <dbReference type="EMBL" id="CRK88682.1"/>
    </source>
</evidence>
<keyword evidence="1" id="KW-0646">Protease inhibitor</keyword>
<dbReference type="InterPro" id="IPR051368">
    <property type="entry name" value="SerProtInhib-TIL_Domain"/>
</dbReference>
<dbReference type="EMBL" id="CVRI01000009">
    <property type="protein sequence ID" value="CRK88682.1"/>
    <property type="molecule type" value="Genomic_DNA"/>
</dbReference>
<evidence type="ECO:0000259" key="3">
    <source>
        <dbReference type="Pfam" id="PF01826"/>
    </source>
</evidence>
<keyword evidence="2" id="KW-1015">Disulfide bond</keyword>
<dbReference type="Gene3D" id="2.10.25.10">
    <property type="entry name" value="Laminin"/>
    <property type="match status" value="3"/>
</dbReference>
<feature type="domain" description="TIL" evidence="3">
    <location>
        <begin position="58"/>
        <end position="111"/>
    </location>
</feature>
<reference evidence="4 5" key="1">
    <citation type="submission" date="2015-04" db="EMBL/GenBank/DDBJ databases">
        <authorList>
            <person name="Syromyatnikov M.Y."/>
            <person name="Popov V.N."/>
        </authorList>
    </citation>
    <scope>NUCLEOTIDE SEQUENCE [LARGE SCALE GENOMIC DNA]</scope>
</reference>
<name>A0A1J1HMC1_9DIPT</name>
<dbReference type="Proteomes" id="UP000183832">
    <property type="component" value="Unassembled WGS sequence"/>
</dbReference>
<dbReference type="STRING" id="568069.A0A1J1HMC1"/>
<dbReference type="InterPro" id="IPR002919">
    <property type="entry name" value="TIL_dom"/>
</dbReference>
<evidence type="ECO:0000256" key="1">
    <source>
        <dbReference type="ARBA" id="ARBA00022690"/>
    </source>
</evidence>
<accession>A0A1J1HMC1</accession>
<keyword evidence="5" id="KW-1185">Reference proteome</keyword>
<organism evidence="4 5">
    <name type="scientific">Clunio marinus</name>
    <dbReference type="NCBI Taxonomy" id="568069"/>
    <lineage>
        <taxon>Eukaryota</taxon>
        <taxon>Metazoa</taxon>
        <taxon>Ecdysozoa</taxon>
        <taxon>Arthropoda</taxon>
        <taxon>Hexapoda</taxon>
        <taxon>Insecta</taxon>
        <taxon>Pterygota</taxon>
        <taxon>Neoptera</taxon>
        <taxon>Endopterygota</taxon>
        <taxon>Diptera</taxon>
        <taxon>Nematocera</taxon>
        <taxon>Chironomoidea</taxon>
        <taxon>Chironomidae</taxon>
        <taxon>Clunio</taxon>
    </lineage>
</organism>
<feature type="domain" description="TIL" evidence="3">
    <location>
        <begin position="117"/>
        <end position="173"/>
    </location>
</feature>
<dbReference type="PANTHER" id="PTHR23259">
    <property type="entry name" value="RIDDLE"/>
    <property type="match status" value="1"/>
</dbReference>
<dbReference type="OrthoDB" id="6236007at2759"/>
<evidence type="ECO:0000256" key="2">
    <source>
        <dbReference type="ARBA" id="ARBA00023157"/>
    </source>
</evidence>
<sequence>MKTNLSINPVEKLLTLSFKNKLSSTVIHKMSGKGRLSFIILAIFARNCAMEPSTVCIGENEEYKDCGSSCPPTCENPDPEACITLCVVGCFCKDGYYRDTSTNQCVLLDECPGNPHCEENEIFTECETLCPKSCNNMADFKACPITQCNPGCVCDSGYVLNTVIGKCVLPEDCFVDCSRNETFIDCHGEDRCETKCNSQMNCRFSNDCSNNCVCRTGYFRDDESGLCVKPMDCSNVKKYLH</sequence>
<proteinExistence type="predicted"/>